<dbReference type="PANTHER" id="PTHR47331">
    <property type="entry name" value="PHD-TYPE DOMAIN-CONTAINING PROTEIN"/>
    <property type="match status" value="1"/>
</dbReference>
<evidence type="ECO:0000256" key="1">
    <source>
        <dbReference type="SAM" id="Coils"/>
    </source>
</evidence>
<gene>
    <name evidence="3" type="ORF">PACLA_8A031633</name>
</gene>
<name>A0A7D9IKH7_PARCT</name>
<evidence type="ECO:0000313" key="3">
    <source>
        <dbReference type="EMBL" id="CAB4007739.1"/>
    </source>
</evidence>
<dbReference type="Pfam" id="PF03564">
    <property type="entry name" value="DUF1759"/>
    <property type="match status" value="1"/>
</dbReference>
<keyword evidence="4" id="KW-1185">Reference proteome</keyword>
<proteinExistence type="predicted"/>
<keyword evidence="1" id="KW-0175">Coiled coil</keyword>
<comment type="caution">
    <text evidence="3">The sequence shown here is derived from an EMBL/GenBank/DDBJ whole genome shotgun (WGS) entry which is preliminary data.</text>
</comment>
<feature type="compositionally biased region" description="Low complexity" evidence="2">
    <location>
        <begin position="122"/>
        <end position="131"/>
    </location>
</feature>
<reference evidence="3" key="1">
    <citation type="submission" date="2020-04" db="EMBL/GenBank/DDBJ databases">
        <authorList>
            <person name="Alioto T."/>
            <person name="Alioto T."/>
            <person name="Gomez Garrido J."/>
        </authorList>
    </citation>
    <scope>NUCLEOTIDE SEQUENCE</scope>
    <source>
        <strain evidence="3">A484AB</strain>
    </source>
</reference>
<dbReference type="EMBL" id="CACRXK020005895">
    <property type="protein sequence ID" value="CAB4007739.1"/>
    <property type="molecule type" value="Genomic_DNA"/>
</dbReference>
<feature type="compositionally biased region" description="Polar residues" evidence="2">
    <location>
        <begin position="104"/>
        <end position="118"/>
    </location>
</feature>
<sequence>MSELLKEAKIGRRNAKATLTRAGETLRHTLHVQRPAEEVKQSLTKLQEAYEKLITKHKELTKLIEDDAEFETEEAWLAECQEAFMNFEIEGKKHVDEAAKQVSEENITNSQPSASASDAHNENNSDQNENNNVNLEQVLPDNALPVSSDVWTGSQAVATGGEVPTENSACGFKMEKPKLPKFSGDVREYAIFKADFKHATEPRYSKRDAVTLLRTCLNGRPLELIKGIGTNYDAAWEYLDSIYGDPRVVSDTVMQDIVKFRALNSDEDARFCELVHLVKRSYNTLKEVGLPNDMDNSHMLSIIEKKMCADDRKVWSRDLEKDKKTESLHGLMTWMNIEMKSRMRASAPLRTSSKHSINHLKQFQGGEDQFSNHRCWLCKTSSHWVDQCAKFSSLNHDQRLQCAREHHACYSCLKRAGRNHRMSNCS</sequence>
<evidence type="ECO:0000313" key="4">
    <source>
        <dbReference type="Proteomes" id="UP001152795"/>
    </source>
</evidence>
<dbReference type="OrthoDB" id="5983729at2759"/>
<dbReference type="Proteomes" id="UP001152795">
    <property type="component" value="Unassembled WGS sequence"/>
</dbReference>
<evidence type="ECO:0000256" key="2">
    <source>
        <dbReference type="SAM" id="MobiDB-lite"/>
    </source>
</evidence>
<feature type="coiled-coil region" evidence="1">
    <location>
        <begin position="36"/>
        <end position="63"/>
    </location>
</feature>
<dbReference type="InterPro" id="IPR005312">
    <property type="entry name" value="DUF1759"/>
</dbReference>
<protein>
    <submittedName>
        <fullName evidence="3">Uncharacterized protein</fullName>
    </submittedName>
</protein>
<dbReference type="AlphaFoldDB" id="A0A7D9IKH7"/>
<organism evidence="3 4">
    <name type="scientific">Paramuricea clavata</name>
    <name type="common">Red gorgonian</name>
    <name type="synonym">Violescent sea-whip</name>
    <dbReference type="NCBI Taxonomy" id="317549"/>
    <lineage>
        <taxon>Eukaryota</taxon>
        <taxon>Metazoa</taxon>
        <taxon>Cnidaria</taxon>
        <taxon>Anthozoa</taxon>
        <taxon>Octocorallia</taxon>
        <taxon>Malacalcyonacea</taxon>
        <taxon>Plexauridae</taxon>
        <taxon>Paramuricea</taxon>
    </lineage>
</organism>
<feature type="region of interest" description="Disordered" evidence="2">
    <location>
        <begin position="101"/>
        <end position="131"/>
    </location>
</feature>
<accession>A0A7D9IKH7</accession>